<dbReference type="PANTHER" id="PTHR31424">
    <property type="entry name" value="PROTEIN CBG23806"/>
    <property type="match status" value="1"/>
</dbReference>
<evidence type="ECO:0000313" key="2">
    <source>
        <dbReference type="Proteomes" id="UP000215902"/>
    </source>
</evidence>
<dbReference type="OrthoDB" id="6769802at2759"/>
<keyword evidence="2" id="KW-1185">Reference proteome</keyword>
<dbReference type="PANTHER" id="PTHR31424:SF3">
    <property type="entry name" value="RING-TYPE DOMAIN-CONTAINING PROTEIN"/>
    <property type="match status" value="1"/>
</dbReference>
<accession>A0A267DNI8</accession>
<evidence type="ECO:0000313" key="1">
    <source>
        <dbReference type="EMBL" id="PAA50841.1"/>
    </source>
</evidence>
<proteinExistence type="predicted"/>
<dbReference type="EMBL" id="NIVC01003552">
    <property type="protein sequence ID" value="PAA50841.1"/>
    <property type="molecule type" value="Genomic_DNA"/>
</dbReference>
<name>A0A267DNI8_9PLAT</name>
<sequence length="679" mass="74468">MPNNKRSHEENRRCVCILCFWKGDRPLTATLEALIECHVLPGFADHRGFLPLSICNSCRIKLMSQSSRAPTPLPPKMPYEQVIADLRCLPPLTRERPDCNCWVCHVGSSRANKNVAVYHPFMPDESAAGIATPLGRPPNKAPGPMGDSVVKRCETCSSPVARGLRHQCGQAAKLRYLDALSPYSREHVACSLLREKLGVATSSGSLATASLTSGTGGRPLQVQVAGTSTTEIASVQHSTMRAVKTALNLSTSQTLRAAQVIREASGSKKAVQSGLKEFLFAEGQSVAKFFTAEQRQFFRKQPNGQECVIERSVVFCRDVYAFLAHVSNSRGTAEMHQRVKLAIDGGGNSLKVCVSVTVDDRGCTSSAQFNRFMDSGVKKILILALVEDVKECYQNVSVLMSTIDISSINFTLACDFKLANIISGIQSHSSSHPCLYCEGRPPWEVPAQRRTLGSIRHLASEFQAAGGHQPLAKNFANCVQPPLLPGSDSAELLDVVPPPELHMMLGIVNRLLDALNASWGGNKAYEWAYEAGICRQQYHGGCLEGPACKKLLLKASELWSVLPPHLKLYATALQDFNAVREACFGQSLAADYSLYIARFQTTCRYLELSVTPKMHALFDHVPAFCGKYGKGLGSFSEQAVESAHSDFEATWQRYKRPLNHPQYSTCLLQSIINYNSFHI</sequence>
<dbReference type="Proteomes" id="UP000215902">
    <property type="component" value="Unassembled WGS sequence"/>
</dbReference>
<organism evidence="1 2">
    <name type="scientific">Macrostomum lignano</name>
    <dbReference type="NCBI Taxonomy" id="282301"/>
    <lineage>
        <taxon>Eukaryota</taxon>
        <taxon>Metazoa</taxon>
        <taxon>Spiralia</taxon>
        <taxon>Lophotrochozoa</taxon>
        <taxon>Platyhelminthes</taxon>
        <taxon>Rhabditophora</taxon>
        <taxon>Macrostomorpha</taxon>
        <taxon>Macrostomida</taxon>
        <taxon>Macrostomidae</taxon>
        <taxon>Macrostomum</taxon>
    </lineage>
</organism>
<gene>
    <name evidence="1" type="ORF">BOX15_Mlig016295g4</name>
</gene>
<protein>
    <submittedName>
        <fullName evidence="1">Uncharacterized protein</fullName>
    </submittedName>
</protein>
<comment type="caution">
    <text evidence="1">The sequence shown here is derived from an EMBL/GenBank/DDBJ whole genome shotgun (WGS) entry which is preliminary data.</text>
</comment>
<dbReference type="AlphaFoldDB" id="A0A267DNI8"/>
<reference evidence="1 2" key="1">
    <citation type="submission" date="2017-06" db="EMBL/GenBank/DDBJ databases">
        <title>A platform for efficient transgenesis in Macrostomum lignano, a flatworm model organism for stem cell research.</title>
        <authorList>
            <person name="Berezikov E."/>
        </authorList>
    </citation>
    <scope>NUCLEOTIDE SEQUENCE [LARGE SCALE GENOMIC DNA]</scope>
    <source>
        <strain evidence="1">DV1</strain>
        <tissue evidence="1">Whole organism</tissue>
    </source>
</reference>